<feature type="transmembrane region" description="Helical" evidence="1">
    <location>
        <begin position="58"/>
        <end position="77"/>
    </location>
</feature>
<keyword evidence="1" id="KW-0812">Transmembrane</keyword>
<feature type="transmembrane region" description="Helical" evidence="1">
    <location>
        <begin position="130"/>
        <end position="150"/>
    </location>
</feature>
<dbReference type="AlphaFoldDB" id="A0AAD9W394"/>
<accession>A0AAD9W394</accession>
<gene>
    <name evidence="2" type="ORF">N8I77_005735</name>
</gene>
<keyword evidence="1" id="KW-1133">Transmembrane helix</keyword>
<sequence length="179" mass="20219">MTDAEIARRPGHAAARTLWLFQAFVAGLLSILWILDILREIDHPSYGSDGYPASKDLLLAILAAIIMYTVIVQWQYSDPHPKIIAKFELAKGLLATVIWLWVLLDAIFYIPSHPYYYDPYCRYRAVRIKFSAISIAIPCIFFYPTMLWSARVARRAIKQDTAIDDGTAAGENTPLLRGG</sequence>
<comment type="caution">
    <text evidence="2">The sequence shown here is derived from an EMBL/GenBank/DDBJ whole genome shotgun (WGS) entry which is preliminary data.</text>
</comment>
<reference evidence="2" key="1">
    <citation type="submission" date="2023-06" db="EMBL/GenBank/DDBJ databases">
        <authorList>
            <person name="Noh H."/>
        </authorList>
    </citation>
    <scope>NUCLEOTIDE SEQUENCE</scope>
    <source>
        <strain evidence="2">DUCC20226</strain>
    </source>
</reference>
<feature type="transmembrane region" description="Helical" evidence="1">
    <location>
        <begin position="18"/>
        <end position="38"/>
    </location>
</feature>
<organism evidence="2 3">
    <name type="scientific">Phomopsis amygdali</name>
    <name type="common">Fusicoccum amygdali</name>
    <dbReference type="NCBI Taxonomy" id="1214568"/>
    <lineage>
        <taxon>Eukaryota</taxon>
        <taxon>Fungi</taxon>
        <taxon>Dikarya</taxon>
        <taxon>Ascomycota</taxon>
        <taxon>Pezizomycotina</taxon>
        <taxon>Sordariomycetes</taxon>
        <taxon>Sordariomycetidae</taxon>
        <taxon>Diaporthales</taxon>
        <taxon>Diaporthaceae</taxon>
        <taxon>Diaporthe</taxon>
    </lineage>
</organism>
<evidence type="ECO:0000313" key="3">
    <source>
        <dbReference type="Proteomes" id="UP001265746"/>
    </source>
</evidence>
<protein>
    <submittedName>
        <fullName evidence="2">Uncharacterized protein</fullName>
    </submittedName>
</protein>
<feature type="transmembrane region" description="Helical" evidence="1">
    <location>
        <begin position="89"/>
        <end position="110"/>
    </location>
</feature>
<evidence type="ECO:0000256" key="1">
    <source>
        <dbReference type="SAM" id="Phobius"/>
    </source>
</evidence>
<proteinExistence type="predicted"/>
<evidence type="ECO:0000313" key="2">
    <source>
        <dbReference type="EMBL" id="KAK2607026.1"/>
    </source>
</evidence>
<dbReference type="Proteomes" id="UP001265746">
    <property type="component" value="Unassembled WGS sequence"/>
</dbReference>
<dbReference type="EMBL" id="JAUJFL010000003">
    <property type="protein sequence ID" value="KAK2607026.1"/>
    <property type="molecule type" value="Genomic_DNA"/>
</dbReference>
<keyword evidence="3" id="KW-1185">Reference proteome</keyword>
<keyword evidence="1" id="KW-0472">Membrane</keyword>
<name>A0AAD9W394_PHOAM</name>